<dbReference type="SUPFAM" id="SSF117070">
    <property type="entry name" value="LEA14-like"/>
    <property type="match status" value="1"/>
</dbReference>
<evidence type="ECO:0000313" key="2">
    <source>
        <dbReference type="Proteomes" id="UP000242146"/>
    </source>
</evidence>
<keyword evidence="2" id="KW-1185">Reference proteome</keyword>
<dbReference type="EMBL" id="MCGT01000045">
    <property type="protein sequence ID" value="ORX44925.1"/>
    <property type="molecule type" value="Genomic_DNA"/>
</dbReference>
<reference evidence="1 2" key="1">
    <citation type="submission" date="2016-07" db="EMBL/GenBank/DDBJ databases">
        <title>Pervasive Adenine N6-methylation of Active Genes in Fungi.</title>
        <authorList>
            <consortium name="DOE Joint Genome Institute"/>
            <person name="Mondo S.J."/>
            <person name="Dannebaum R.O."/>
            <person name="Kuo R.C."/>
            <person name="Labutti K."/>
            <person name="Haridas S."/>
            <person name="Kuo A."/>
            <person name="Salamov A."/>
            <person name="Ahrendt S.R."/>
            <person name="Lipzen A."/>
            <person name="Sullivan W."/>
            <person name="Andreopoulos W.B."/>
            <person name="Clum A."/>
            <person name="Lindquist E."/>
            <person name="Daum C."/>
            <person name="Ramamoorthy G.K."/>
            <person name="Gryganskyi A."/>
            <person name="Culley D."/>
            <person name="Magnuson J.K."/>
            <person name="James T.Y."/>
            <person name="O'Malley M.A."/>
            <person name="Stajich J.E."/>
            <person name="Spatafora J.W."/>
            <person name="Visel A."/>
            <person name="Grigoriev I.V."/>
        </authorList>
    </citation>
    <scope>NUCLEOTIDE SEQUENCE [LARGE SCALE GENOMIC DNA]</scope>
    <source>
        <strain evidence="1 2">NRRL 3301</strain>
    </source>
</reference>
<dbReference type="STRING" id="101127.A0A1X2G4M4"/>
<comment type="caution">
    <text evidence="1">The sequence shown here is derived from an EMBL/GenBank/DDBJ whole genome shotgun (WGS) entry which is preliminary data.</text>
</comment>
<accession>A0A1X2G4M4</accession>
<organism evidence="1 2">
    <name type="scientific">Hesseltinella vesiculosa</name>
    <dbReference type="NCBI Taxonomy" id="101127"/>
    <lineage>
        <taxon>Eukaryota</taxon>
        <taxon>Fungi</taxon>
        <taxon>Fungi incertae sedis</taxon>
        <taxon>Mucoromycota</taxon>
        <taxon>Mucoromycotina</taxon>
        <taxon>Mucoromycetes</taxon>
        <taxon>Mucorales</taxon>
        <taxon>Cunninghamellaceae</taxon>
        <taxon>Hesseltinella</taxon>
    </lineage>
</organism>
<proteinExistence type="predicted"/>
<evidence type="ECO:0000313" key="1">
    <source>
        <dbReference type="EMBL" id="ORX44925.1"/>
    </source>
</evidence>
<sequence length="144" mass="15638">LFKKPSVEFQGLQGAPTFNLNGTTAVLDFNMTFAINNPNIESVTFSNVGAEVYYPNYSQPIGNGTKTDLHISSHSNTTIYFPISLFLDFTNNATLPIAQDLLTKCSASSKVTVDYTIIPTIRIIGIPITLSFSSSASFDCNVVK</sequence>
<feature type="non-terminal residue" evidence="1">
    <location>
        <position position="144"/>
    </location>
</feature>
<protein>
    <submittedName>
        <fullName evidence="1">Uncharacterized protein</fullName>
    </submittedName>
</protein>
<name>A0A1X2G4M4_9FUNG</name>
<dbReference type="AlphaFoldDB" id="A0A1X2G4M4"/>
<dbReference type="Gene3D" id="2.60.40.1820">
    <property type="match status" value="1"/>
</dbReference>
<dbReference type="OrthoDB" id="20273at2759"/>
<dbReference type="Proteomes" id="UP000242146">
    <property type="component" value="Unassembled WGS sequence"/>
</dbReference>
<feature type="non-terminal residue" evidence="1">
    <location>
        <position position="1"/>
    </location>
</feature>
<gene>
    <name evidence="1" type="ORF">DM01DRAFT_242083</name>
</gene>